<sequence>MNLARAGYKTLLLEAGDDESADPESQILAWARAVGISESLSWSFWSRHYDDDELEKKYLHLTWRLQNGDLMGWAWKRRPRRRRDARSSVPPRRYAWRLLNLSGRWTD</sequence>
<dbReference type="EMBL" id="KL647463">
    <property type="protein sequence ID" value="KEY74848.1"/>
    <property type="molecule type" value="Genomic_DNA"/>
</dbReference>
<keyword evidence="2" id="KW-1185">Reference proteome</keyword>
<evidence type="ECO:0000313" key="1">
    <source>
        <dbReference type="EMBL" id="KEY74848.1"/>
    </source>
</evidence>
<dbReference type="HOGENOM" id="CLU_2211692_0_0_1"/>
<proteinExistence type="predicted"/>
<evidence type="ECO:0000313" key="2">
    <source>
        <dbReference type="Proteomes" id="UP000028045"/>
    </source>
</evidence>
<dbReference type="AlphaFoldDB" id="A0A084BBB9"/>
<organism evidence="1 2">
    <name type="scientific">Stachybotrys chartarum (strain CBS 109288 / IBT 7711)</name>
    <name type="common">Toxic black mold</name>
    <name type="synonym">Stilbospora chartarum</name>
    <dbReference type="NCBI Taxonomy" id="1280523"/>
    <lineage>
        <taxon>Eukaryota</taxon>
        <taxon>Fungi</taxon>
        <taxon>Dikarya</taxon>
        <taxon>Ascomycota</taxon>
        <taxon>Pezizomycotina</taxon>
        <taxon>Sordariomycetes</taxon>
        <taxon>Hypocreomycetidae</taxon>
        <taxon>Hypocreales</taxon>
        <taxon>Stachybotryaceae</taxon>
        <taxon>Stachybotrys</taxon>
    </lineage>
</organism>
<protein>
    <submittedName>
        <fullName evidence="1">Uncharacterized protein</fullName>
    </submittedName>
</protein>
<reference evidence="1 2" key="1">
    <citation type="journal article" date="2014" name="BMC Genomics">
        <title>Comparative genome sequencing reveals chemotype-specific gene clusters in the toxigenic black mold Stachybotrys.</title>
        <authorList>
            <person name="Semeiks J."/>
            <person name="Borek D."/>
            <person name="Otwinowski Z."/>
            <person name="Grishin N.V."/>
        </authorList>
    </citation>
    <scope>NUCLEOTIDE SEQUENCE [LARGE SCALE GENOMIC DNA]</scope>
    <source>
        <strain evidence="2">CBS 109288 / IBT 7711</strain>
    </source>
</reference>
<name>A0A084BBB9_STACB</name>
<accession>A0A084BBB9</accession>
<dbReference type="Proteomes" id="UP000028045">
    <property type="component" value="Unassembled WGS sequence"/>
</dbReference>
<gene>
    <name evidence="1" type="ORF">S7711_09522</name>
</gene>